<keyword evidence="8 11" id="KW-0238">DNA-binding</keyword>
<dbReference type="AlphaFoldDB" id="A0A6N4WBV3"/>
<dbReference type="InterPro" id="IPR034768">
    <property type="entry name" value="4FE4S_WBL"/>
</dbReference>
<proteinExistence type="inferred from homology"/>
<evidence type="ECO:0000256" key="1">
    <source>
        <dbReference type="ARBA" id="ARBA00004496"/>
    </source>
</evidence>
<dbReference type="KEGG" id="many:MANY_35920"/>
<comment type="PTM">
    <text evidence="11">Upon Fe-S cluster removal intramolecular disulfide bonds are formed.</text>
</comment>
<evidence type="ECO:0000256" key="11">
    <source>
        <dbReference type="HAMAP-Rule" id="MF_01479"/>
    </source>
</evidence>
<dbReference type="PANTHER" id="PTHR38839">
    <property type="entry name" value="TRANSCRIPTIONAL REGULATOR WHID-RELATED"/>
    <property type="match status" value="1"/>
</dbReference>
<evidence type="ECO:0000256" key="9">
    <source>
        <dbReference type="ARBA" id="ARBA00023157"/>
    </source>
</evidence>
<comment type="function">
    <text evidence="11">Acts as a transcriptional regulator. Probably redox-responsive. The apo- but not holo-form probably binds DNA.</text>
</comment>
<dbReference type="GO" id="GO:0046872">
    <property type="term" value="F:metal ion binding"/>
    <property type="evidence" value="ECO:0007669"/>
    <property type="project" value="UniProtKB-KW"/>
</dbReference>
<comment type="cofactor">
    <cofactor evidence="11">
        <name>[4Fe-4S] cluster</name>
        <dbReference type="ChEBI" id="CHEBI:49883"/>
    </cofactor>
    <text evidence="11">Binds 1 [4Fe-4S] cluster per subunit. Following nitrosylation of the [4Fe-4S] cluster binds 1 [4Fe-8(NO)] cluster per subunit.</text>
</comment>
<keyword evidence="15" id="KW-1185">Reference proteome</keyword>
<keyword evidence="3 11" id="KW-0004">4Fe-4S</keyword>
<dbReference type="GO" id="GO:0003677">
    <property type="term" value="F:DNA binding"/>
    <property type="evidence" value="ECO:0007669"/>
    <property type="project" value="UniProtKB-UniRule"/>
</dbReference>
<evidence type="ECO:0000256" key="8">
    <source>
        <dbReference type="ARBA" id="ARBA00023125"/>
    </source>
</evidence>
<dbReference type="GO" id="GO:0035731">
    <property type="term" value="F:dinitrosyl-iron complex binding"/>
    <property type="evidence" value="ECO:0007669"/>
    <property type="project" value="UniProtKB-UniRule"/>
</dbReference>
<dbReference type="HAMAP" id="MF_01479">
    <property type="entry name" value="WhiB"/>
    <property type="match status" value="1"/>
</dbReference>
<dbReference type="Pfam" id="PF02467">
    <property type="entry name" value="Whib"/>
    <property type="match status" value="1"/>
</dbReference>
<dbReference type="GO" id="GO:0051539">
    <property type="term" value="F:4 iron, 4 sulfur cluster binding"/>
    <property type="evidence" value="ECO:0007669"/>
    <property type="project" value="UniProtKB-UniRule"/>
</dbReference>
<comment type="PTM">
    <text evidence="11">The Fe-S cluster can be nitrosylated by nitric oxide (NO).</text>
</comment>
<keyword evidence="6 11" id="KW-0411">Iron-sulfur</keyword>
<name>A0A6N4WBV3_9MYCO</name>
<evidence type="ECO:0000259" key="13">
    <source>
        <dbReference type="PROSITE" id="PS51674"/>
    </source>
</evidence>
<reference evidence="14 15" key="1">
    <citation type="journal article" date="2019" name="Emerg. Microbes Infect.">
        <title>Comprehensive subspecies identification of 175 nontuberculous mycobacteria species based on 7547 genomic profiles.</title>
        <authorList>
            <person name="Matsumoto Y."/>
            <person name="Kinjo T."/>
            <person name="Motooka D."/>
            <person name="Nabeya D."/>
            <person name="Jung N."/>
            <person name="Uechi K."/>
            <person name="Horii T."/>
            <person name="Iida T."/>
            <person name="Fujita J."/>
            <person name="Nakamura S."/>
        </authorList>
    </citation>
    <scope>NUCLEOTIDE SEQUENCE [LARGE SCALE GENOMIC DNA]</scope>
    <source>
        <strain evidence="14 15">JCM 30275</strain>
    </source>
</reference>
<feature type="binding site" evidence="11">
    <location>
        <position position="73"/>
    </location>
    <ligand>
        <name>[4Fe-4S] cluster</name>
        <dbReference type="ChEBI" id="CHEBI:49883"/>
    </ligand>
</feature>
<dbReference type="GO" id="GO:0047134">
    <property type="term" value="F:protein-disulfide reductase [NAD(P)H] activity"/>
    <property type="evidence" value="ECO:0007669"/>
    <property type="project" value="TreeGrafter"/>
</dbReference>
<evidence type="ECO:0000256" key="4">
    <source>
        <dbReference type="ARBA" id="ARBA00022723"/>
    </source>
</evidence>
<gene>
    <name evidence="11" type="primary">whiB</name>
    <name evidence="14" type="ORF">MANY_35920</name>
</gene>
<evidence type="ECO:0000256" key="7">
    <source>
        <dbReference type="ARBA" id="ARBA00023015"/>
    </source>
</evidence>
<evidence type="ECO:0000256" key="3">
    <source>
        <dbReference type="ARBA" id="ARBA00022485"/>
    </source>
</evidence>
<keyword evidence="5 11" id="KW-0408">Iron</keyword>
<dbReference type="Proteomes" id="UP000467249">
    <property type="component" value="Chromosome"/>
</dbReference>
<evidence type="ECO:0000256" key="5">
    <source>
        <dbReference type="ARBA" id="ARBA00023004"/>
    </source>
</evidence>
<feature type="binding site" evidence="11">
    <location>
        <position position="35"/>
    </location>
    <ligand>
        <name>[4Fe-4S] cluster</name>
        <dbReference type="ChEBI" id="CHEBI:49883"/>
    </ligand>
</feature>
<evidence type="ECO:0000313" key="15">
    <source>
        <dbReference type="Proteomes" id="UP000467249"/>
    </source>
</evidence>
<accession>A0A6N4WBV3</accession>
<feature type="binding site" evidence="11">
    <location>
        <position position="67"/>
    </location>
    <ligand>
        <name>[4Fe-4S] cluster</name>
        <dbReference type="ChEBI" id="CHEBI:49883"/>
    </ligand>
</feature>
<dbReference type="GO" id="GO:0045892">
    <property type="term" value="P:negative regulation of DNA-templated transcription"/>
    <property type="evidence" value="ECO:0007669"/>
    <property type="project" value="TreeGrafter"/>
</dbReference>
<sequence length="114" mass="13020">MVQRAGQLTRGSHSFPRPLAQSFAWEWDWQASGNCVGEPTEIFFPEDSPRRERRRLEQQAKTICWNCPIKVRCLEHALTTPEQFGVWGATTPSERGKHRAPLRKPLTAQHIGAV</sequence>
<evidence type="ECO:0000256" key="12">
    <source>
        <dbReference type="SAM" id="MobiDB-lite"/>
    </source>
</evidence>
<feature type="binding site" evidence="11">
    <location>
        <position position="64"/>
    </location>
    <ligand>
        <name>[4Fe-4S] cluster</name>
        <dbReference type="ChEBI" id="CHEBI:49883"/>
    </ligand>
</feature>
<keyword evidence="9 11" id="KW-1015">Disulfide bond</keyword>
<dbReference type="GO" id="GO:0005737">
    <property type="term" value="C:cytoplasm"/>
    <property type="evidence" value="ECO:0007669"/>
    <property type="project" value="UniProtKB-SubCell"/>
</dbReference>
<keyword evidence="7 11" id="KW-0805">Transcription regulation</keyword>
<comment type="subcellular location">
    <subcellularLocation>
        <location evidence="1 11">Cytoplasm</location>
    </subcellularLocation>
</comment>
<evidence type="ECO:0000256" key="6">
    <source>
        <dbReference type="ARBA" id="ARBA00023014"/>
    </source>
</evidence>
<organism evidence="14 15">
    <name type="scientific">Mycolicibacterium anyangense</name>
    <dbReference type="NCBI Taxonomy" id="1431246"/>
    <lineage>
        <taxon>Bacteria</taxon>
        <taxon>Bacillati</taxon>
        <taxon>Actinomycetota</taxon>
        <taxon>Actinomycetes</taxon>
        <taxon>Mycobacteriales</taxon>
        <taxon>Mycobacteriaceae</taxon>
        <taxon>Mycolicibacterium</taxon>
    </lineage>
</organism>
<dbReference type="GO" id="GO:0045454">
    <property type="term" value="P:cell redox homeostasis"/>
    <property type="evidence" value="ECO:0007669"/>
    <property type="project" value="TreeGrafter"/>
</dbReference>
<keyword evidence="4 11" id="KW-0479">Metal-binding</keyword>
<keyword evidence="10 11" id="KW-0804">Transcription</keyword>
<evidence type="ECO:0000256" key="2">
    <source>
        <dbReference type="ARBA" id="ARBA00006597"/>
    </source>
</evidence>
<evidence type="ECO:0000313" key="14">
    <source>
        <dbReference type="EMBL" id="BBZ78255.1"/>
    </source>
</evidence>
<dbReference type="PROSITE" id="PS51674">
    <property type="entry name" value="4FE4S_WBL"/>
    <property type="match status" value="1"/>
</dbReference>
<keyword evidence="11" id="KW-0963">Cytoplasm</keyword>
<evidence type="ECO:0000256" key="10">
    <source>
        <dbReference type="ARBA" id="ARBA00023163"/>
    </source>
</evidence>
<comment type="similarity">
    <text evidence="2 11">Belongs to the WhiB family.</text>
</comment>
<feature type="region of interest" description="Disordered" evidence="12">
    <location>
        <begin position="89"/>
        <end position="114"/>
    </location>
</feature>
<dbReference type="EMBL" id="AP022620">
    <property type="protein sequence ID" value="BBZ78255.1"/>
    <property type="molecule type" value="Genomic_DNA"/>
</dbReference>
<feature type="domain" description="4Fe-4S Wbl-type" evidence="13">
    <location>
        <begin position="34"/>
        <end position="97"/>
    </location>
</feature>
<protein>
    <recommendedName>
        <fullName evidence="11">Transcriptional regulator WhiB</fullName>
    </recommendedName>
</protein>
<dbReference type="InterPro" id="IPR003482">
    <property type="entry name" value="Whib"/>
</dbReference>